<reference evidence="2 3" key="1">
    <citation type="submission" date="2018-10" db="EMBL/GenBank/DDBJ databases">
        <title>Phylogenomics of Brevibacillus.</title>
        <authorList>
            <person name="Dunlap C."/>
        </authorList>
    </citation>
    <scope>NUCLEOTIDE SEQUENCE [LARGE SCALE GENOMIC DNA]</scope>
    <source>
        <strain evidence="2 3">JCM 15716</strain>
    </source>
</reference>
<evidence type="ECO:0000313" key="3">
    <source>
        <dbReference type="Proteomes" id="UP000271031"/>
    </source>
</evidence>
<dbReference type="Gene3D" id="3.90.25.10">
    <property type="entry name" value="UDP-galactose 4-epimerase, domain 1"/>
    <property type="match status" value="1"/>
</dbReference>
<sequence length="288" mass="31470">MIVIMGASGTIGQALLQRLGELGVPARALGREPEKLHAQIKSYGWPHIEAAYADAADSESLHRAFVGASQLFLVLSNSPAQIKLETSVIHQAVETGIEHIVKISSPAFHPSAPVAVAGWHQEIERNLAESGITHTVLRPYAFMQNLLRFGPTIAAEEVFFGAMGQTACNFVDCRDIADVAAEALTNREATGRVYTLTGSETFSYPQIADKLSVVLARPIRYINLYTEVLRRDLIERGGMPSWLANHVVEIQAMAIALPETPTDDVARLLGRAPRTLDAFLREHAGHFR</sequence>
<dbReference type="OrthoDB" id="339107at2"/>
<dbReference type="InterPro" id="IPR051604">
    <property type="entry name" value="Ergot_Alk_Oxidoreductase"/>
</dbReference>
<evidence type="ECO:0000313" key="2">
    <source>
        <dbReference type="EMBL" id="RNB89889.1"/>
    </source>
</evidence>
<dbReference type="InterPro" id="IPR036291">
    <property type="entry name" value="NAD(P)-bd_dom_sf"/>
</dbReference>
<keyword evidence="3" id="KW-1185">Reference proteome</keyword>
<dbReference type="Proteomes" id="UP000271031">
    <property type="component" value="Unassembled WGS sequence"/>
</dbReference>
<dbReference type="Pfam" id="PF05368">
    <property type="entry name" value="NmrA"/>
    <property type="match status" value="1"/>
</dbReference>
<dbReference type="PANTHER" id="PTHR43162">
    <property type="match status" value="1"/>
</dbReference>
<name>A0A3M8DQT0_9BACL</name>
<protein>
    <submittedName>
        <fullName evidence="2">SDR family NAD(P)-dependent oxidoreductase</fullName>
    </submittedName>
</protein>
<gene>
    <name evidence="2" type="ORF">EDM56_12075</name>
</gene>
<feature type="domain" description="NmrA-like" evidence="1">
    <location>
        <begin position="2"/>
        <end position="246"/>
    </location>
</feature>
<dbReference type="Gene3D" id="3.40.50.720">
    <property type="entry name" value="NAD(P)-binding Rossmann-like Domain"/>
    <property type="match status" value="1"/>
</dbReference>
<comment type="caution">
    <text evidence="2">The sequence shown here is derived from an EMBL/GenBank/DDBJ whole genome shotgun (WGS) entry which is preliminary data.</text>
</comment>
<dbReference type="AlphaFoldDB" id="A0A3M8DQT0"/>
<dbReference type="EMBL" id="RHHQ01000008">
    <property type="protein sequence ID" value="RNB89889.1"/>
    <property type="molecule type" value="Genomic_DNA"/>
</dbReference>
<dbReference type="RefSeq" id="WP_122918142.1">
    <property type="nucleotide sequence ID" value="NZ_RHHQ01000008.1"/>
</dbReference>
<evidence type="ECO:0000259" key="1">
    <source>
        <dbReference type="Pfam" id="PF05368"/>
    </source>
</evidence>
<proteinExistence type="predicted"/>
<accession>A0A3M8DQT0</accession>
<dbReference type="PANTHER" id="PTHR43162:SF1">
    <property type="entry name" value="PRESTALK A DIFFERENTIATION PROTEIN A"/>
    <property type="match status" value="1"/>
</dbReference>
<organism evidence="2 3">
    <name type="scientific">Brevibacillus fluminis</name>
    <dbReference type="NCBI Taxonomy" id="511487"/>
    <lineage>
        <taxon>Bacteria</taxon>
        <taxon>Bacillati</taxon>
        <taxon>Bacillota</taxon>
        <taxon>Bacilli</taxon>
        <taxon>Bacillales</taxon>
        <taxon>Paenibacillaceae</taxon>
        <taxon>Brevibacillus</taxon>
    </lineage>
</organism>
<dbReference type="SUPFAM" id="SSF51735">
    <property type="entry name" value="NAD(P)-binding Rossmann-fold domains"/>
    <property type="match status" value="1"/>
</dbReference>
<dbReference type="InterPro" id="IPR008030">
    <property type="entry name" value="NmrA-like"/>
</dbReference>